<feature type="domain" description="TIR" evidence="13">
    <location>
        <begin position="603"/>
        <end position="742"/>
    </location>
</feature>
<reference evidence="14 15" key="1">
    <citation type="submission" date="2024-02" db="EMBL/GenBank/DDBJ databases">
        <title>Chromosome-scale genome assembly of the rough periwinkle Littorina saxatilis.</title>
        <authorList>
            <person name="De Jode A."/>
            <person name="Faria R."/>
            <person name="Formenti G."/>
            <person name="Sims Y."/>
            <person name="Smith T.P."/>
            <person name="Tracey A."/>
            <person name="Wood J.M.D."/>
            <person name="Zagrodzka Z.B."/>
            <person name="Johannesson K."/>
            <person name="Butlin R.K."/>
            <person name="Leder E.H."/>
        </authorList>
    </citation>
    <scope>NUCLEOTIDE SEQUENCE [LARGE SCALE GENOMIC DNA]</scope>
    <source>
        <strain evidence="14">Snail1</strain>
        <tissue evidence="14">Muscle</tissue>
    </source>
</reference>
<dbReference type="Pfam" id="PF00560">
    <property type="entry name" value="LRR_1"/>
    <property type="match status" value="1"/>
</dbReference>
<dbReference type="GO" id="GO:0006955">
    <property type="term" value="P:immune response"/>
    <property type="evidence" value="ECO:0007669"/>
    <property type="project" value="InterPro"/>
</dbReference>
<feature type="chain" id="PRO_5042885380" description="TIR domain-containing protein" evidence="12">
    <location>
        <begin position="19"/>
        <end position="751"/>
    </location>
</feature>
<proteinExistence type="inferred from homology"/>
<evidence type="ECO:0000256" key="10">
    <source>
        <dbReference type="ARBA" id="ARBA00023180"/>
    </source>
</evidence>
<evidence type="ECO:0000256" key="1">
    <source>
        <dbReference type="ARBA" id="ARBA00004479"/>
    </source>
</evidence>
<evidence type="ECO:0000256" key="4">
    <source>
        <dbReference type="ARBA" id="ARBA00022692"/>
    </source>
</evidence>
<accession>A0AAN9BR19</accession>
<organism evidence="14 15">
    <name type="scientific">Littorina saxatilis</name>
    <dbReference type="NCBI Taxonomy" id="31220"/>
    <lineage>
        <taxon>Eukaryota</taxon>
        <taxon>Metazoa</taxon>
        <taxon>Spiralia</taxon>
        <taxon>Lophotrochozoa</taxon>
        <taxon>Mollusca</taxon>
        <taxon>Gastropoda</taxon>
        <taxon>Caenogastropoda</taxon>
        <taxon>Littorinimorpha</taxon>
        <taxon>Littorinoidea</taxon>
        <taxon>Littorinidae</taxon>
        <taxon>Littorina</taxon>
    </lineage>
</organism>
<dbReference type="Gene3D" id="3.40.50.10140">
    <property type="entry name" value="Toll/interleukin-1 receptor homology (TIR) domain"/>
    <property type="match status" value="1"/>
</dbReference>
<evidence type="ECO:0000313" key="15">
    <source>
        <dbReference type="Proteomes" id="UP001374579"/>
    </source>
</evidence>
<dbReference type="Pfam" id="PF13855">
    <property type="entry name" value="LRR_8"/>
    <property type="match status" value="2"/>
</dbReference>
<evidence type="ECO:0000256" key="6">
    <source>
        <dbReference type="ARBA" id="ARBA00022737"/>
    </source>
</evidence>
<dbReference type="InterPro" id="IPR000157">
    <property type="entry name" value="TIR_dom"/>
</dbReference>
<dbReference type="PROSITE" id="PS50104">
    <property type="entry name" value="TIR"/>
    <property type="match status" value="1"/>
</dbReference>
<evidence type="ECO:0000259" key="13">
    <source>
        <dbReference type="PROSITE" id="PS50104"/>
    </source>
</evidence>
<dbReference type="InterPro" id="IPR032675">
    <property type="entry name" value="LRR_dom_sf"/>
</dbReference>
<evidence type="ECO:0000313" key="14">
    <source>
        <dbReference type="EMBL" id="KAK7108145.1"/>
    </source>
</evidence>
<dbReference type="Gene3D" id="3.80.10.10">
    <property type="entry name" value="Ribonuclease Inhibitor"/>
    <property type="match status" value="2"/>
</dbReference>
<evidence type="ECO:0000256" key="5">
    <source>
        <dbReference type="ARBA" id="ARBA00022729"/>
    </source>
</evidence>
<dbReference type="SMART" id="SM00255">
    <property type="entry name" value="TIR"/>
    <property type="match status" value="1"/>
</dbReference>
<dbReference type="PANTHER" id="PTHR24365:SF541">
    <property type="entry name" value="PROTEIN TOLL-RELATED"/>
    <property type="match status" value="1"/>
</dbReference>
<dbReference type="InterPro" id="IPR003591">
    <property type="entry name" value="Leu-rich_rpt_typical-subtyp"/>
</dbReference>
<dbReference type="SUPFAM" id="SSF52058">
    <property type="entry name" value="L domain-like"/>
    <property type="match status" value="2"/>
</dbReference>
<dbReference type="SMART" id="SM00369">
    <property type="entry name" value="LRR_TYP"/>
    <property type="match status" value="7"/>
</dbReference>
<keyword evidence="3" id="KW-0433">Leucine-rich repeat</keyword>
<dbReference type="GO" id="GO:0005886">
    <property type="term" value="C:plasma membrane"/>
    <property type="evidence" value="ECO:0007669"/>
    <property type="project" value="TreeGrafter"/>
</dbReference>
<keyword evidence="9" id="KW-0675">Receptor</keyword>
<dbReference type="EMBL" id="JBAMIC010000004">
    <property type="protein sequence ID" value="KAK7108145.1"/>
    <property type="molecule type" value="Genomic_DNA"/>
</dbReference>
<dbReference type="GO" id="GO:0004888">
    <property type="term" value="F:transmembrane signaling receptor activity"/>
    <property type="evidence" value="ECO:0007669"/>
    <property type="project" value="InterPro"/>
</dbReference>
<dbReference type="InterPro" id="IPR035897">
    <property type="entry name" value="Toll_tir_struct_dom_sf"/>
</dbReference>
<comment type="subcellular location">
    <subcellularLocation>
        <location evidence="1">Membrane</location>
        <topology evidence="1">Single-pass type I membrane protein</topology>
    </subcellularLocation>
</comment>
<dbReference type="InterPro" id="IPR001611">
    <property type="entry name" value="Leu-rich_rpt"/>
</dbReference>
<dbReference type="AlphaFoldDB" id="A0AAN9BR19"/>
<dbReference type="PIRSF" id="PIRSF037595">
    <property type="entry name" value="Toll-like_receptor"/>
    <property type="match status" value="1"/>
</dbReference>
<comment type="caution">
    <text evidence="14">The sequence shown here is derived from an EMBL/GenBank/DDBJ whole genome shotgun (WGS) entry which is preliminary data.</text>
</comment>
<keyword evidence="4 11" id="KW-0812">Transmembrane</keyword>
<feature type="signal peptide" evidence="12">
    <location>
        <begin position="1"/>
        <end position="18"/>
    </location>
</feature>
<evidence type="ECO:0000256" key="9">
    <source>
        <dbReference type="ARBA" id="ARBA00023170"/>
    </source>
</evidence>
<keyword evidence="6" id="KW-0677">Repeat</keyword>
<evidence type="ECO:0000256" key="3">
    <source>
        <dbReference type="ARBA" id="ARBA00022614"/>
    </source>
</evidence>
<dbReference type="PANTHER" id="PTHR24365">
    <property type="entry name" value="TOLL-LIKE RECEPTOR"/>
    <property type="match status" value="1"/>
</dbReference>
<feature type="transmembrane region" description="Helical" evidence="11">
    <location>
        <begin position="552"/>
        <end position="573"/>
    </location>
</feature>
<keyword evidence="7 11" id="KW-1133">Transmembrane helix</keyword>
<keyword evidence="8 11" id="KW-0472">Membrane</keyword>
<evidence type="ECO:0000256" key="7">
    <source>
        <dbReference type="ARBA" id="ARBA00022989"/>
    </source>
</evidence>
<evidence type="ECO:0000256" key="2">
    <source>
        <dbReference type="ARBA" id="ARBA00009634"/>
    </source>
</evidence>
<comment type="similarity">
    <text evidence="2">Belongs to the Toll-like receptor family.</text>
</comment>
<keyword evidence="15" id="KW-1185">Reference proteome</keyword>
<evidence type="ECO:0000256" key="12">
    <source>
        <dbReference type="SAM" id="SignalP"/>
    </source>
</evidence>
<dbReference type="InterPro" id="IPR017241">
    <property type="entry name" value="Toll-like_receptor"/>
</dbReference>
<dbReference type="PRINTS" id="PR01537">
    <property type="entry name" value="INTRLKN1R1F"/>
</dbReference>
<dbReference type="PROSITE" id="PS51450">
    <property type="entry name" value="LRR"/>
    <property type="match status" value="2"/>
</dbReference>
<protein>
    <recommendedName>
        <fullName evidence="13">TIR domain-containing protein</fullName>
    </recommendedName>
</protein>
<dbReference type="SUPFAM" id="SSF52200">
    <property type="entry name" value="Toll/Interleukin receptor TIR domain"/>
    <property type="match status" value="1"/>
</dbReference>
<name>A0AAN9BR19_9CAEN</name>
<keyword evidence="5 12" id="KW-0732">Signal</keyword>
<evidence type="ECO:0000256" key="11">
    <source>
        <dbReference type="SAM" id="Phobius"/>
    </source>
</evidence>
<dbReference type="GO" id="GO:0002224">
    <property type="term" value="P:toll-like receptor signaling pathway"/>
    <property type="evidence" value="ECO:0007669"/>
    <property type="project" value="InterPro"/>
</dbReference>
<sequence>MGKVYFLFLVRTLQLCVCRDDTVHVLTEEKTERVLCVFGFCCGPPQDGYTSCGEGYCRCRNETASCAGHFCQGTPLHFIPALPSNISTLNFACNNLVSIDSEDFFENVTGITSLDLSCNSLVHIHPDAFRRLSDLTYLYLDGNTMLSYPSVRAVFLFSYLERLSMNWCGLGRFSQDVFYNVSMPRLENIDLNYNQLLHLDHFHNTSMPHLQVVTLYGNQMETINLNPFSVLAAPIDLIADFNRLAILTARSVMYFERLVFGRNLLTAFPNTCDNTGLSLYPYLRSLVLYNNNIYLVPQNVCLPNLETLDLTGNPLGNLEKDSFTGINFPSLTEIFLSGQSNFASFVYDGAFSNLTALKTISLNTNYFSIDPLLCNVCSNCPQLSILDMSSTENKFPICPSSNETRACENITWLDLSYSNLVHIPKHGFVHCFTTLTRLVLSNNRISSIPDGAFDGLPYLAYLDLSYNQLSVVGPDAFNDVTRQRFVQLYLAGNTLQCSCDLMWFQAWMKASPSVFREGDSPADEYKCDNMQDIIVTKFVLNEQACMLSKNTLVMIIYTITIAITTLTIASAVFRSRWHLRLLLYEVFRGRGETRRQRLLLQKFDFDVFVSHDSDDSLWVRKHLMSELEDRLGLRLCLHERDFIPGRDIVDNIATMVQSSKKVLMVFSNAFVASQWCQFELSFCLQHAMDTEDALIIVCVDDVASRDLTAAMMAVLKTTTYIQWLDGDGDAIRAFWGRLRFALHEIFELNDV</sequence>
<evidence type="ECO:0000256" key="8">
    <source>
        <dbReference type="ARBA" id="ARBA00023136"/>
    </source>
</evidence>
<gene>
    <name evidence="14" type="ORF">V1264_015936</name>
</gene>
<keyword evidence="10" id="KW-0325">Glycoprotein</keyword>
<dbReference type="Pfam" id="PF01582">
    <property type="entry name" value="TIR"/>
    <property type="match status" value="1"/>
</dbReference>
<dbReference type="Proteomes" id="UP001374579">
    <property type="component" value="Unassembled WGS sequence"/>
</dbReference>